<keyword evidence="3 7" id="KW-0489">Methyltransferase</keyword>
<keyword evidence="8" id="KW-1185">Reference proteome</keyword>
<dbReference type="InterPro" id="IPR026024">
    <property type="entry name" value="Chemotaxis_MeTrfase_CheR"/>
</dbReference>
<dbReference type="PANTHER" id="PTHR24422:SF26">
    <property type="entry name" value="CHEMOTAXIS PROTEIN METHYLTRANSFERASE"/>
    <property type="match status" value="1"/>
</dbReference>
<dbReference type="InterPro" id="IPR050903">
    <property type="entry name" value="Bact_Chemotaxis_MeTrfase"/>
</dbReference>
<dbReference type="PROSITE" id="PS50123">
    <property type="entry name" value="CHER"/>
    <property type="match status" value="1"/>
</dbReference>
<feature type="domain" description="CheR-type methyltransferase" evidence="6">
    <location>
        <begin position="2"/>
        <end position="282"/>
    </location>
</feature>
<dbReference type="GO" id="GO:0032259">
    <property type="term" value="P:methylation"/>
    <property type="evidence" value="ECO:0007669"/>
    <property type="project" value="UniProtKB-KW"/>
</dbReference>
<evidence type="ECO:0000313" key="7">
    <source>
        <dbReference type="EMBL" id="MTI26916.1"/>
    </source>
</evidence>
<dbReference type="SUPFAM" id="SSF53335">
    <property type="entry name" value="S-adenosyl-L-methionine-dependent methyltransferases"/>
    <property type="match status" value="1"/>
</dbReference>
<dbReference type="InterPro" id="IPR029063">
    <property type="entry name" value="SAM-dependent_MTases_sf"/>
</dbReference>
<proteinExistence type="predicted"/>
<evidence type="ECO:0000256" key="3">
    <source>
        <dbReference type="ARBA" id="ARBA00022603"/>
    </source>
</evidence>
<reference evidence="7 8" key="1">
    <citation type="submission" date="2019-02" db="EMBL/GenBank/DDBJ databases">
        <authorList>
            <person name="Goldberg S.R."/>
            <person name="Haltli B.A."/>
            <person name="Correa H."/>
            <person name="Russell K.G."/>
        </authorList>
    </citation>
    <scope>NUCLEOTIDE SEQUENCE [LARGE SCALE GENOMIC DNA]</scope>
    <source>
        <strain evidence="7 8">JCM 16186</strain>
    </source>
</reference>
<protein>
    <recommendedName>
        <fullName evidence="2">protein-glutamate O-methyltransferase</fullName>
        <ecNumber evidence="2">2.1.1.80</ecNumber>
    </recommendedName>
</protein>
<organism evidence="7 8">
    <name type="scientific">Fulvivirga kasyanovii</name>
    <dbReference type="NCBI Taxonomy" id="396812"/>
    <lineage>
        <taxon>Bacteria</taxon>
        <taxon>Pseudomonadati</taxon>
        <taxon>Bacteroidota</taxon>
        <taxon>Cytophagia</taxon>
        <taxon>Cytophagales</taxon>
        <taxon>Fulvivirgaceae</taxon>
        <taxon>Fulvivirga</taxon>
    </lineage>
</organism>
<dbReference type="InterPro" id="IPR036804">
    <property type="entry name" value="CheR_N_sf"/>
</dbReference>
<dbReference type="SUPFAM" id="SSF47757">
    <property type="entry name" value="Chemotaxis receptor methyltransferase CheR, N-terminal domain"/>
    <property type="match status" value="1"/>
</dbReference>
<dbReference type="Pfam" id="PF01739">
    <property type="entry name" value="CheR"/>
    <property type="match status" value="1"/>
</dbReference>
<comment type="catalytic activity">
    <reaction evidence="1">
        <text>L-glutamyl-[protein] + S-adenosyl-L-methionine = [protein]-L-glutamate 5-O-methyl ester + S-adenosyl-L-homocysteine</text>
        <dbReference type="Rhea" id="RHEA:24452"/>
        <dbReference type="Rhea" id="RHEA-COMP:10208"/>
        <dbReference type="Rhea" id="RHEA-COMP:10311"/>
        <dbReference type="ChEBI" id="CHEBI:29973"/>
        <dbReference type="ChEBI" id="CHEBI:57856"/>
        <dbReference type="ChEBI" id="CHEBI:59789"/>
        <dbReference type="ChEBI" id="CHEBI:82795"/>
        <dbReference type="EC" id="2.1.1.80"/>
    </reaction>
</comment>
<dbReference type="Gene3D" id="3.40.50.150">
    <property type="entry name" value="Vaccinia Virus protein VP39"/>
    <property type="match status" value="1"/>
</dbReference>
<dbReference type="Proteomes" id="UP000798808">
    <property type="component" value="Unassembled WGS sequence"/>
</dbReference>
<dbReference type="InterPro" id="IPR000780">
    <property type="entry name" value="CheR_MeTrfase"/>
</dbReference>
<name>A0ABW9RSQ0_9BACT</name>
<dbReference type="SMART" id="SM00138">
    <property type="entry name" value="MeTrc"/>
    <property type="match status" value="1"/>
</dbReference>
<dbReference type="RefSeq" id="WP_155173924.1">
    <property type="nucleotide sequence ID" value="NZ_BAAAFL010000029.1"/>
</dbReference>
<evidence type="ECO:0000256" key="5">
    <source>
        <dbReference type="ARBA" id="ARBA00022691"/>
    </source>
</evidence>
<dbReference type="GO" id="GO:0008168">
    <property type="term" value="F:methyltransferase activity"/>
    <property type="evidence" value="ECO:0007669"/>
    <property type="project" value="UniProtKB-KW"/>
</dbReference>
<dbReference type="CDD" id="cd02440">
    <property type="entry name" value="AdoMet_MTases"/>
    <property type="match status" value="1"/>
</dbReference>
<dbReference type="EMBL" id="SMLW01000604">
    <property type="protein sequence ID" value="MTI26916.1"/>
    <property type="molecule type" value="Genomic_DNA"/>
</dbReference>
<dbReference type="InterPro" id="IPR022642">
    <property type="entry name" value="CheR_C"/>
</dbReference>
<dbReference type="InterPro" id="IPR022641">
    <property type="entry name" value="CheR_N"/>
</dbReference>
<evidence type="ECO:0000313" key="8">
    <source>
        <dbReference type="Proteomes" id="UP000798808"/>
    </source>
</evidence>
<dbReference type="EC" id="2.1.1.80" evidence="2"/>
<dbReference type="PIRSF" id="PIRSF000410">
    <property type="entry name" value="CheR"/>
    <property type="match status" value="1"/>
</dbReference>
<comment type="caution">
    <text evidence="7">The sequence shown here is derived from an EMBL/GenBank/DDBJ whole genome shotgun (WGS) entry which is preliminary data.</text>
</comment>
<evidence type="ECO:0000256" key="4">
    <source>
        <dbReference type="ARBA" id="ARBA00022679"/>
    </source>
</evidence>
<dbReference type="Pfam" id="PF03705">
    <property type="entry name" value="CheR_N"/>
    <property type="match status" value="1"/>
</dbReference>
<sequence>MYSSGFLKMDDASFEKLSSFITRQYGIKLPAAKKSMLESRLNKKVLSLGFDSYQPFLAYIFGKEGRVKELPNVVDLITTNKTDFFREPGHFEYLTQNFLPGYKTNNRHRPLKVWSAACSTGEEPYTILMVLEEFRKANLPFCYSITASDISTRTLQAAYQGIYSYDRISMLPDHLKRSYFLKSKDPANSCVRIKPEYRKKISYKRVNLVYDLDMPVSMSFDLIFCRNVLIYFDKSTQEKVINRLARYLRPGGLLFLGHSESTLGMTVPFKQVSPTIYRNTYE</sequence>
<evidence type="ECO:0000256" key="2">
    <source>
        <dbReference type="ARBA" id="ARBA00012534"/>
    </source>
</evidence>
<evidence type="ECO:0000256" key="1">
    <source>
        <dbReference type="ARBA" id="ARBA00001541"/>
    </source>
</evidence>
<keyword evidence="5" id="KW-0949">S-adenosyl-L-methionine</keyword>
<dbReference type="PANTHER" id="PTHR24422">
    <property type="entry name" value="CHEMOTAXIS PROTEIN METHYLTRANSFERASE"/>
    <property type="match status" value="1"/>
</dbReference>
<keyword evidence="4" id="KW-0808">Transferase</keyword>
<accession>A0ABW9RSQ0</accession>
<dbReference type="PRINTS" id="PR00996">
    <property type="entry name" value="CHERMTFRASE"/>
</dbReference>
<gene>
    <name evidence="7" type="ORF">E1163_18310</name>
</gene>
<evidence type="ECO:0000259" key="6">
    <source>
        <dbReference type="PROSITE" id="PS50123"/>
    </source>
</evidence>
<dbReference type="Gene3D" id="1.10.155.10">
    <property type="entry name" value="Chemotaxis receptor methyltransferase CheR, N-terminal domain"/>
    <property type="match status" value="1"/>
</dbReference>